<organism evidence="2 3">
    <name type="scientific">Rosa chinensis</name>
    <name type="common">China rose</name>
    <dbReference type="NCBI Taxonomy" id="74649"/>
    <lineage>
        <taxon>Eukaryota</taxon>
        <taxon>Viridiplantae</taxon>
        <taxon>Streptophyta</taxon>
        <taxon>Embryophyta</taxon>
        <taxon>Tracheophyta</taxon>
        <taxon>Spermatophyta</taxon>
        <taxon>Magnoliopsida</taxon>
        <taxon>eudicotyledons</taxon>
        <taxon>Gunneridae</taxon>
        <taxon>Pentapetalae</taxon>
        <taxon>rosids</taxon>
        <taxon>fabids</taxon>
        <taxon>Rosales</taxon>
        <taxon>Rosaceae</taxon>
        <taxon>Rosoideae</taxon>
        <taxon>Rosoideae incertae sedis</taxon>
        <taxon>Rosa</taxon>
    </lineage>
</organism>
<dbReference type="PANTHER" id="PTHR34287">
    <property type="entry name" value="OS06G0551500 PROTEIN-RELATED"/>
    <property type="match status" value="1"/>
</dbReference>
<keyword evidence="3" id="KW-1185">Reference proteome</keyword>
<dbReference type="Gramene" id="PRQ31003">
    <property type="protein sequence ID" value="PRQ31003"/>
    <property type="gene ID" value="RchiOBHm_Chr5g0030711"/>
</dbReference>
<dbReference type="Proteomes" id="UP000238479">
    <property type="component" value="Chromosome 5"/>
</dbReference>
<dbReference type="EMBL" id="PDCK01000043">
    <property type="protein sequence ID" value="PRQ31003.1"/>
    <property type="molecule type" value="Genomic_DNA"/>
</dbReference>
<name>A0A2P6QA07_ROSCH</name>
<dbReference type="OrthoDB" id="686565at2759"/>
<comment type="caution">
    <text evidence="2">The sequence shown here is derived from an EMBL/GenBank/DDBJ whole genome shotgun (WGS) entry which is preliminary data.</text>
</comment>
<dbReference type="AlphaFoldDB" id="A0A2P6QA07"/>
<proteinExistence type="predicted"/>
<protein>
    <submittedName>
        <fullName evidence="2">Uncharacterized protein</fullName>
    </submittedName>
</protein>
<evidence type="ECO:0000256" key="1">
    <source>
        <dbReference type="SAM" id="MobiDB-lite"/>
    </source>
</evidence>
<gene>
    <name evidence="2" type="ORF">RchiOBHm_Chr5g0030711</name>
</gene>
<evidence type="ECO:0000313" key="3">
    <source>
        <dbReference type="Proteomes" id="UP000238479"/>
    </source>
</evidence>
<reference evidence="2 3" key="1">
    <citation type="journal article" date="2018" name="Nat. Genet.">
        <title>The Rosa genome provides new insights in the design of modern roses.</title>
        <authorList>
            <person name="Bendahmane M."/>
        </authorList>
    </citation>
    <scope>NUCLEOTIDE SEQUENCE [LARGE SCALE GENOMIC DNA]</scope>
    <source>
        <strain evidence="3">cv. Old Blush</strain>
    </source>
</reference>
<accession>A0A2P6QA07</accession>
<feature type="region of interest" description="Disordered" evidence="1">
    <location>
        <begin position="1"/>
        <end position="27"/>
    </location>
</feature>
<dbReference type="OMA" id="CLITALW"/>
<dbReference type="PANTHER" id="PTHR34287:SF12">
    <property type="match status" value="1"/>
</dbReference>
<sequence length="119" mass="13376">MSGESSSPASSSNFETEQSYSDSCISPSPSIQIVSKSVSDRLLGKFFDASQYDFDYEQSGLWSPPLRRSVFLDSPGNIISCFDHQDDDEKRFYSKLKSAKMAWPRRFFCLIAALWCSSG</sequence>
<evidence type="ECO:0000313" key="2">
    <source>
        <dbReference type="EMBL" id="PRQ31003.1"/>
    </source>
</evidence>